<keyword evidence="3" id="KW-1185">Reference proteome</keyword>
<dbReference type="Proteomes" id="UP001243846">
    <property type="component" value="Unassembled WGS sequence"/>
</dbReference>
<evidence type="ECO:0000313" key="2">
    <source>
        <dbReference type="EMBL" id="MDN3711108.1"/>
    </source>
</evidence>
<name>A0ABT8D2R3_9RHOB</name>
<dbReference type="PANTHER" id="PTHR33608:SF6">
    <property type="entry name" value="BLL2464 PROTEIN"/>
    <property type="match status" value="1"/>
</dbReference>
<reference evidence="3" key="1">
    <citation type="journal article" date="2019" name="Int. J. Syst. Evol. Microbiol.">
        <title>The Global Catalogue of Microorganisms (GCM) 10K type strain sequencing project: providing services to taxonomists for standard genome sequencing and annotation.</title>
        <authorList>
            <consortium name="The Broad Institute Genomics Platform"/>
            <consortium name="The Broad Institute Genome Sequencing Center for Infectious Disease"/>
            <person name="Wu L."/>
            <person name="Ma J."/>
        </authorList>
    </citation>
    <scope>NUCLEOTIDE SEQUENCE [LARGE SCALE GENOMIC DNA]</scope>
    <source>
        <strain evidence="3">CECT 8482</strain>
    </source>
</reference>
<evidence type="ECO:0000259" key="1">
    <source>
        <dbReference type="Pfam" id="PF01882"/>
    </source>
</evidence>
<sequence length="290" mass="31078">MSQSTDHLRGEAERASQGLDALVLAAERLSAALSFGNHGLRRAGSGEEFWQYRPASDSDAMRTIDWRRSARTDTQYVRDREAQVAQSAVLWLSRGRGMDYSGGPDRPAKGERGAVLTLALAMALLRGGERVALLGEPPKSGRVQSGAIANGLTAAGPEAVGDDDYPALAALRPGQQVVLLSDFLGDEQPVLDFLDRAAAMGLRGVMLQILDPDEESFPFSGAVLFRSASGKHRHDTRDAGGLREAYLARLADRRATLTRAAQQSGWHFGTHDTASPPTTALMWLAAALEG</sequence>
<comment type="caution">
    <text evidence="2">The sequence shown here is derived from an EMBL/GenBank/DDBJ whole genome shotgun (WGS) entry which is preliminary data.</text>
</comment>
<proteinExistence type="predicted"/>
<feature type="domain" description="DUF58" evidence="1">
    <location>
        <begin position="52"/>
        <end position="255"/>
    </location>
</feature>
<protein>
    <submittedName>
        <fullName evidence="2">DUF58 domain-containing protein</fullName>
    </submittedName>
</protein>
<evidence type="ECO:0000313" key="3">
    <source>
        <dbReference type="Proteomes" id="UP001243846"/>
    </source>
</evidence>
<dbReference type="RefSeq" id="WP_377685468.1">
    <property type="nucleotide sequence ID" value="NZ_JBHMDZ010000009.1"/>
</dbReference>
<organism evidence="2 3">
    <name type="scientific">Paracoccus cavernae</name>
    <dbReference type="NCBI Taxonomy" id="1571207"/>
    <lineage>
        <taxon>Bacteria</taxon>
        <taxon>Pseudomonadati</taxon>
        <taxon>Pseudomonadota</taxon>
        <taxon>Alphaproteobacteria</taxon>
        <taxon>Rhodobacterales</taxon>
        <taxon>Paracoccaceae</taxon>
        <taxon>Paracoccus</taxon>
    </lineage>
</organism>
<dbReference type="InterPro" id="IPR002881">
    <property type="entry name" value="DUF58"/>
</dbReference>
<gene>
    <name evidence="2" type="ORF">QWZ10_03440</name>
</gene>
<accession>A0ABT8D2R3</accession>
<dbReference type="PANTHER" id="PTHR33608">
    <property type="entry name" value="BLL2464 PROTEIN"/>
    <property type="match status" value="1"/>
</dbReference>
<dbReference type="EMBL" id="JAUFRC010000001">
    <property type="protein sequence ID" value="MDN3711108.1"/>
    <property type="molecule type" value="Genomic_DNA"/>
</dbReference>
<dbReference type="Pfam" id="PF01882">
    <property type="entry name" value="DUF58"/>
    <property type="match status" value="1"/>
</dbReference>